<accession>A0ABW5P445</accession>
<sequence>MSHLFFLVGPPGSGKRTVGLHLARLTGAALLDNHLINDPVFAAFGADGVKPLPPEVWSYTRRIREVVLEAVEAAPATQSHIFTAYLADLPEEAGWLDTFAGVAARRGASFVPVWLDCDREVLLDRMGHPERRERLKLRDPAALSAFLDRKGTLPAPAGALQVDTARLSPADAALLIAAHAGALF</sequence>
<name>A0ABW5P445_9DEIO</name>
<dbReference type="EMBL" id="JBHUMK010000022">
    <property type="protein sequence ID" value="MFD2609007.1"/>
    <property type="molecule type" value="Genomic_DNA"/>
</dbReference>
<organism evidence="1 2">
    <name type="scientific">Deinococcus taklimakanensis</name>
    <dbReference type="NCBI Taxonomy" id="536443"/>
    <lineage>
        <taxon>Bacteria</taxon>
        <taxon>Thermotogati</taxon>
        <taxon>Deinococcota</taxon>
        <taxon>Deinococci</taxon>
        <taxon>Deinococcales</taxon>
        <taxon>Deinococcaceae</taxon>
        <taxon>Deinococcus</taxon>
    </lineage>
</organism>
<proteinExistence type="predicted"/>
<comment type="caution">
    <text evidence="1">The sequence shown here is derived from an EMBL/GenBank/DDBJ whole genome shotgun (WGS) entry which is preliminary data.</text>
</comment>
<dbReference type="RefSeq" id="WP_386844040.1">
    <property type="nucleotide sequence ID" value="NZ_JBHUMK010000022.1"/>
</dbReference>
<evidence type="ECO:0000313" key="2">
    <source>
        <dbReference type="Proteomes" id="UP001597475"/>
    </source>
</evidence>
<evidence type="ECO:0000313" key="1">
    <source>
        <dbReference type="EMBL" id="MFD2609007.1"/>
    </source>
</evidence>
<dbReference type="Proteomes" id="UP001597475">
    <property type="component" value="Unassembled WGS sequence"/>
</dbReference>
<evidence type="ECO:0008006" key="3">
    <source>
        <dbReference type="Google" id="ProtNLM"/>
    </source>
</evidence>
<gene>
    <name evidence="1" type="ORF">ACFSR9_06060</name>
</gene>
<keyword evidence="2" id="KW-1185">Reference proteome</keyword>
<protein>
    <recommendedName>
        <fullName evidence="3">AAA domain-containing protein</fullName>
    </recommendedName>
</protein>
<dbReference type="InterPro" id="IPR027417">
    <property type="entry name" value="P-loop_NTPase"/>
</dbReference>
<reference evidence="2" key="1">
    <citation type="journal article" date="2019" name="Int. J. Syst. Evol. Microbiol.">
        <title>The Global Catalogue of Microorganisms (GCM) 10K type strain sequencing project: providing services to taxonomists for standard genome sequencing and annotation.</title>
        <authorList>
            <consortium name="The Broad Institute Genomics Platform"/>
            <consortium name="The Broad Institute Genome Sequencing Center for Infectious Disease"/>
            <person name="Wu L."/>
            <person name="Ma J."/>
        </authorList>
    </citation>
    <scope>NUCLEOTIDE SEQUENCE [LARGE SCALE GENOMIC DNA]</scope>
    <source>
        <strain evidence="2">KCTC 33842</strain>
    </source>
</reference>
<dbReference type="SUPFAM" id="SSF52540">
    <property type="entry name" value="P-loop containing nucleoside triphosphate hydrolases"/>
    <property type="match status" value="1"/>
</dbReference>
<dbReference type="Gene3D" id="3.40.50.300">
    <property type="entry name" value="P-loop containing nucleotide triphosphate hydrolases"/>
    <property type="match status" value="1"/>
</dbReference>